<dbReference type="Pfam" id="PF00884">
    <property type="entry name" value="Sulfatase"/>
    <property type="match status" value="1"/>
</dbReference>
<reference evidence="11 12" key="1">
    <citation type="submission" date="2020-02" db="EMBL/GenBank/DDBJ databases">
        <authorList>
            <person name="Yang Z."/>
        </authorList>
    </citation>
    <scope>NUCLEOTIDE SEQUENCE [LARGE SCALE GENOMIC DNA]</scope>
    <source>
        <strain evidence="11 12">HX-7-9</strain>
    </source>
</reference>
<dbReference type="EMBL" id="JAAGAA010000025">
    <property type="protein sequence ID" value="NDV14367.1"/>
    <property type="molecule type" value="Genomic_DNA"/>
</dbReference>
<keyword evidence="5 8" id="KW-0812">Transmembrane</keyword>
<dbReference type="PANTHER" id="PTHR30443:SF0">
    <property type="entry name" value="PHOSPHOETHANOLAMINE TRANSFERASE EPTA"/>
    <property type="match status" value="1"/>
</dbReference>
<dbReference type="Pfam" id="PF08019">
    <property type="entry name" value="EptA_B_N"/>
    <property type="match status" value="1"/>
</dbReference>
<evidence type="ECO:0000256" key="2">
    <source>
        <dbReference type="ARBA" id="ARBA00022475"/>
    </source>
</evidence>
<dbReference type="PANTHER" id="PTHR30443">
    <property type="entry name" value="INNER MEMBRANE PROTEIN"/>
    <property type="match status" value="1"/>
</dbReference>
<dbReference type="InterPro" id="IPR017850">
    <property type="entry name" value="Alkaline_phosphatase_core_sf"/>
</dbReference>
<feature type="transmembrane region" description="Helical" evidence="8">
    <location>
        <begin position="135"/>
        <end position="153"/>
    </location>
</feature>
<dbReference type="InterPro" id="IPR012549">
    <property type="entry name" value="EptA-like_N"/>
</dbReference>
<dbReference type="SUPFAM" id="SSF53649">
    <property type="entry name" value="Alkaline phosphatase-like"/>
    <property type="match status" value="1"/>
</dbReference>
<evidence type="ECO:0000256" key="7">
    <source>
        <dbReference type="ARBA" id="ARBA00023136"/>
    </source>
</evidence>
<dbReference type="NCBIfam" id="NF028537">
    <property type="entry name" value="P_eth_NH2_trans"/>
    <property type="match status" value="1"/>
</dbReference>
<gene>
    <name evidence="11" type="ORF">GZH52_16540</name>
</gene>
<dbReference type="CDD" id="cd16017">
    <property type="entry name" value="LptA"/>
    <property type="match status" value="1"/>
</dbReference>
<comment type="subcellular location">
    <subcellularLocation>
        <location evidence="1">Cell inner membrane</location>
        <topology evidence="1">Multi-pass membrane protein</topology>
    </subcellularLocation>
</comment>
<evidence type="ECO:0000259" key="9">
    <source>
        <dbReference type="Pfam" id="PF00884"/>
    </source>
</evidence>
<dbReference type="InterPro" id="IPR040423">
    <property type="entry name" value="PEA_transferase"/>
</dbReference>
<protein>
    <submittedName>
        <fullName evidence="11">Phosphoethanolamine--lipid A transferase</fullName>
    </submittedName>
</protein>
<evidence type="ECO:0000259" key="10">
    <source>
        <dbReference type="Pfam" id="PF08019"/>
    </source>
</evidence>
<accession>A0A6B2KWF7</accession>
<feature type="transmembrane region" description="Helical" evidence="8">
    <location>
        <begin position="27"/>
        <end position="44"/>
    </location>
</feature>
<dbReference type="Gene3D" id="3.40.720.10">
    <property type="entry name" value="Alkaline Phosphatase, subunit A"/>
    <property type="match status" value="1"/>
</dbReference>
<keyword evidence="4 11" id="KW-0808">Transferase</keyword>
<dbReference type="AlphaFoldDB" id="A0A6B2KWF7"/>
<feature type="transmembrane region" description="Helical" evidence="8">
    <location>
        <begin position="56"/>
        <end position="79"/>
    </location>
</feature>
<dbReference type="GO" id="GO:0009244">
    <property type="term" value="P:lipopolysaccharide core region biosynthetic process"/>
    <property type="evidence" value="ECO:0007669"/>
    <property type="project" value="TreeGrafter"/>
</dbReference>
<evidence type="ECO:0000256" key="3">
    <source>
        <dbReference type="ARBA" id="ARBA00022519"/>
    </source>
</evidence>
<evidence type="ECO:0000256" key="1">
    <source>
        <dbReference type="ARBA" id="ARBA00004429"/>
    </source>
</evidence>
<dbReference type="InterPro" id="IPR058130">
    <property type="entry name" value="PEA_transf_C"/>
</dbReference>
<evidence type="ECO:0000256" key="6">
    <source>
        <dbReference type="ARBA" id="ARBA00022989"/>
    </source>
</evidence>
<evidence type="ECO:0000256" key="4">
    <source>
        <dbReference type="ARBA" id="ARBA00022679"/>
    </source>
</evidence>
<keyword evidence="7 8" id="KW-0472">Membrane</keyword>
<keyword evidence="2" id="KW-1003">Cell membrane</keyword>
<organism evidence="11 12">
    <name type="scientific">Crenobacter caeni</name>
    <dbReference type="NCBI Taxonomy" id="2705474"/>
    <lineage>
        <taxon>Bacteria</taxon>
        <taxon>Pseudomonadati</taxon>
        <taxon>Pseudomonadota</taxon>
        <taxon>Betaproteobacteria</taxon>
        <taxon>Neisseriales</taxon>
        <taxon>Neisseriaceae</taxon>
        <taxon>Crenobacter</taxon>
    </lineage>
</organism>
<evidence type="ECO:0000313" key="12">
    <source>
        <dbReference type="Proteomes" id="UP000482578"/>
    </source>
</evidence>
<evidence type="ECO:0000313" key="11">
    <source>
        <dbReference type="EMBL" id="NDV14367.1"/>
    </source>
</evidence>
<keyword evidence="12" id="KW-1185">Reference proteome</keyword>
<keyword evidence="3" id="KW-0997">Cell inner membrane</keyword>
<feature type="transmembrane region" description="Helical" evidence="8">
    <location>
        <begin position="165"/>
        <end position="186"/>
    </location>
</feature>
<name>A0A6B2KWF7_9NEIS</name>
<feature type="domain" description="Phosphoethanolamine transferase N-terminal" evidence="10">
    <location>
        <begin position="70"/>
        <end position="219"/>
    </location>
</feature>
<evidence type="ECO:0000256" key="5">
    <source>
        <dbReference type="ARBA" id="ARBA00022692"/>
    </source>
</evidence>
<keyword evidence="6 8" id="KW-1133">Transmembrane helix</keyword>
<dbReference type="Proteomes" id="UP000482578">
    <property type="component" value="Unassembled WGS sequence"/>
</dbReference>
<comment type="caution">
    <text evidence="11">The sequence shown here is derived from an EMBL/GenBank/DDBJ whole genome shotgun (WGS) entry which is preliminary data.</text>
</comment>
<sequence>MSKPFALTLARPWRVAAQSRPWRAEYLAPLLALTFVVFFNLPFWQRMHEITASDPAGGWQTLLLAFLLVTAFFTLVLQLLLWPWLFRPLVALLFIGAAGAQYFMRQYGVLIDANMIQNVFQTDPAEVRDLMTGKMAAALLLLGVLPAWLLFRLPVAFRPPLRELGVRLLAIVASVGVLFGVALAGYQDLSSLMRNHRQLRYELVPLNFIQGTRSYLKQHFATPTVIEPIGLDARQHMAGAANGKKNVLVLVVGETARADRFSLGGYARPTNPELAKLGDLAYFRNVWSCGTETAVSLPCMFSGMGRDEYDATVAKSQQNLLDVLQHAKLDVQWVNNNSGCKGVCVRLPVDDRSQWKDAKWCASGECYDEVMLEGLSERLSAFKGDGVLVLHQKGSHGPAYYKRYPAAFETFQPVCRTSELQKCDEASIGNAYDNTIRYTDHFLAEAIKQLAAQQDVNTALVYVSDHGESLGEGNLYLHGTPYALAPDAQKQVPMLAWLSPGFQQVSGVSTACLQGKTGERLSQDNLFHSVLGLMGVSTSLYQASLDIGASCRQGAGRG</sequence>
<proteinExistence type="predicted"/>
<evidence type="ECO:0000256" key="8">
    <source>
        <dbReference type="SAM" id="Phobius"/>
    </source>
</evidence>
<dbReference type="RefSeq" id="WP_163318018.1">
    <property type="nucleotide sequence ID" value="NZ_JAAGAA010000025.1"/>
</dbReference>
<dbReference type="GO" id="GO:0005886">
    <property type="term" value="C:plasma membrane"/>
    <property type="evidence" value="ECO:0007669"/>
    <property type="project" value="UniProtKB-SubCell"/>
</dbReference>
<feature type="domain" description="Sulfatase N-terminal" evidence="9">
    <location>
        <begin position="248"/>
        <end position="536"/>
    </location>
</feature>
<dbReference type="InterPro" id="IPR000917">
    <property type="entry name" value="Sulfatase_N"/>
</dbReference>
<dbReference type="GO" id="GO:0016776">
    <property type="term" value="F:phosphotransferase activity, phosphate group as acceptor"/>
    <property type="evidence" value="ECO:0007669"/>
    <property type="project" value="TreeGrafter"/>
</dbReference>
<feature type="transmembrane region" description="Helical" evidence="8">
    <location>
        <begin position="85"/>
        <end position="104"/>
    </location>
</feature>